<dbReference type="InterPro" id="IPR052034">
    <property type="entry name" value="NasD-like"/>
</dbReference>
<dbReference type="InterPro" id="IPR036188">
    <property type="entry name" value="FAD/NAD-bd_sf"/>
</dbReference>
<dbReference type="GO" id="GO:0051536">
    <property type="term" value="F:iron-sulfur cluster binding"/>
    <property type="evidence" value="ECO:0007669"/>
    <property type="project" value="UniProtKB-KW"/>
</dbReference>
<keyword evidence="8" id="KW-0408">Iron</keyword>
<evidence type="ECO:0000313" key="12">
    <source>
        <dbReference type="EMBL" id="SDH96161.1"/>
    </source>
</evidence>
<protein>
    <submittedName>
        <fullName evidence="12">Assimilatory nitrate reductase (NADH) beta subunit</fullName>
    </submittedName>
</protein>
<dbReference type="PANTHER" id="PTHR43809:SF1">
    <property type="entry name" value="NITRITE REDUCTASE (NADH) LARGE SUBUNIT"/>
    <property type="match status" value="1"/>
</dbReference>
<dbReference type="RefSeq" id="WP_090585478.1">
    <property type="nucleotide sequence ID" value="NZ_FNDT01000004.1"/>
</dbReference>
<reference evidence="12 13" key="1">
    <citation type="submission" date="2016-10" db="EMBL/GenBank/DDBJ databases">
        <authorList>
            <person name="de Groot N.N."/>
        </authorList>
    </citation>
    <scope>NUCLEOTIDE SEQUENCE [LARGE SCALE GENOMIC DNA]</scope>
    <source>
        <strain evidence="12 13">NP_1H</strain>
    </source>
</reference>
<organism evidence="12 13">
    <name type="scientific">Arthrobacter subterraneus</name>
    <dbReference type="NCBI Taxonomy" id="335973"/>
    <lineage>
        <taxon>Bacteria</taxon>
        <taxon>Bacillati</taxon>
        <taxon>Actinomycetota</taxon>
        <taxon>Actinomycetes</taxon>
        <taxon>Micrococcales</taxon>
        <taxon>Micrococcaceae</taxon>
        <taxon>Arthrobacter</taxon>
    </lineage>
</organism>
<dbReference type="AlphaFoldDB" id="A0A1G8GPE7"/>
<evidence type="ECO:0000256" key="2">
    <source>
        <dbReference type="ARBA" id="ARBA00001966"/>
    </source>
</evidence>
<dbReference type="Gene3D" id="1.10.10.1100">
    <property type="entry name" value="BFD-like [2Fe-2S]-binding domain"/>
    <property type="match status" value="1"/>
</dbReference>
<dbReference type="EMBL" id="FNDT01000004">
    <property type="protein sequence ID" value="SDH96161.1"/>
    <property type="molecule type" value="Genomic_DNA"/>
</dbReference>
<evidence type="ECO:0000256" key="9">
    <source>
        <dbReference type="ARBA" id="ARBA00023014"/>
    </source>
</evidence>
<dbReference type="Gene3D" id="3.50.50.60">
    <property type="entry name" value="FAD/NAD(P)-binding domain"/>
    <property type="match status" value="2"/>
</dbReference>
<dbReference type="GO" id="GO:0016491">
    <property type="term" value="F:oxidoreductase activity"/>
    <property type="evidence" value="ECO:0007669"/>
    <property type="project" value="UniProtKB-KW"/>
</dbReference>
<evidence type="ECO:0000256" key="1">
    <source>
        <dbReference type="ARBA" id="ARBA00001929"/>
    </source>
</evidence>
<evidence type="ECO:0000256" key="8">
    <source>
        <dbReference type="ARBA" id="ARBA00023004"/>
    </source>
</evidence>
<comment type="pathway">
    <text evidence="3">Nitrogen metabolism; nitrate reduction (assimilation).</text>
</comment>
<dbReference type="InterPro" id="IPR007419">
    <property type="entry name" value="BFD-like_2Fe2S-bd_dom"/>
</dbReference>
<name>A0A1G8GPE7_9MICC</name>
<evidence type="ECO:0000259" key="11">
    <source>
        <dbReference type="Pfam" id="PF07992"/>
    </source>
</evidence>
<dbReference type="OrthoDB" id="1145at2"/>
<dbReference type="Pfam" id="PF04324">
    <property type="entry name" value="Fer2_BFD"/>
    <property type="match status" value="1"/>
</dbReference>
<evidence type="ECO:0000256" key="4">
    <source>
        <dbReference type="ARBA" id="ARBA00010429"/>
    </source>
</evidence>
<dbReference type="Proteomes" id="UP000199258">
    <property type="component" value="Unassembled WGS sequence"/>
</dbReference>
<proteinExistence type="inferred from homology"/>
<keyword evidence="13" id="KW-1185">Reference proteome</keyword>
<comment type="cofactor">
    <cofactor evidence="2">
        <name>[4Fe-4S] cluster</name>
        <dbReference type="ChEBI" id="CHEBI:49883"/>
    </cofactor>
</comment>
<evidence type="ECO:0000256" key="6">
    <source>
        <dbReference type="ARBA" id="ARBA00022723"/>
    </source>
</evidence>
<keyword evidence="7" id="KW-0560">Oxidoreductase</keyword>
<comment type="similarity">
    <text evidence="4">Belongs to the nitrite and sulfite reductase 4Fe-4S domain family.</text>
</comment>
<feature type="domain" description="BFD-like [2Fe-2S]-binding" evidence="10">
    <location>
        <begin position="470"/>
        <end position="518"/>
    </location>
</feature>
<keyword evidence="9" id="KW-0411">Iron-sulfur</keyword>
<evidence type="ECO:0000256" key="5">
    <source>
        <dbReference type="ARBA" id="ARBA00022617"/>
    </source>
</evidence>
<dbReference type="Pfam" id="PF07992">
    <property type="entry name" value="Pyr_redox_2"/>
    <property type="match status" value="1"/>
</dbReference>
<feature type="domain" description="FAD/NAD(P)-binding" evidence="11">
    <location>
        <begin position="6"/>
        <end position="302"/>
    </location>
</feature>
<dbReference type="InterPro" id="IPR041854">
    <property type="entry name" value="BFD-like_2Fe2S-bd_dom_sf"/>
</dbReference>
<dbReference type="STRING" id="335973.SAMN04488693_104204"/>
<gene>
    <name evidence="12" type="ORF">SAMN04488693_104204</name>
</gene>
<accession>A0A1G8GPE7</accession>
<evidence type="ECO:0000256" key="7">
    <source>
        <dbReference type="ARBA" id="ARBA00023002"/>
    </source>
</evidence>
<evidence type="ECO:0000256" key="3">
    <source>
        <dbReference type="ARBA" id="ARBA00005096"/>
    </source>
</evidence>
<comment type="cofactor">
    <cofactor evidence="1">
        <name>siroheme</name>
        <dbReference type="ChEBI" id="CHEBI:60052"/>
    </cofactor>
</comment>
<dbReference type="InterPro" id="IPR023753">
    <property type="entry name" value="FAD/NAD-binding_dom"/>
</dbReference>
<dbReference type="PANTHER" id="PTHR43809">
    <property type="entry name" value="NITRITE REDUCTASE (NADH) LARGE SUBUNIT"/>
    <property type="match status" value="1"/>
</dbReference>
<sequence>MTSSERVVVVGFGPVAARFIDVLEPSLAYGAVQLTVIGSEPEAAYNRVLVADVGVGRTSPSAIALSDAARLASLGAEVLLGSGVRRIDRARRQVQLDDGTVRPYDRLVLCTGARPVIPYLAGLNPDPLHPTLPAGVTALRDLADARSLRSVVERRGDVVILGGGILGLEAASAAAEEGARVTVVHHGDYPLARSIDDGGGRVLASALRSQGVRLVSGAKAVALEHSDGGAFTALRLDDGRLVSGDLLVLSCGVRPRVELAEGAGLPVDTGILVGHSLQAHHDEHIYAIGDCAEVRCTSVGCADCQGNTAPSGLIGPGWKQAEWLAEAFAGALGADAAGPSGSVEPLGSDFSSTGARYVEAALPPVLMLKARGLDAVVAGDVSADPWAAQEDGTAVALWADPQQGSYAKMVTRGGVLQGLVCVGLPRAAAELVLLFESGAVLPADRSALLRLDGAEAAAAPSSLAADPAGIVCRCAGVSRGSIEQAAVVGCSSVAEVSASTRAGTGCGGCHSDIRAIIEQHFEHHPASV</sequence>
<evidence type="ECO:0000313" key="13">
    <source>
        <dbReference type="Proteomes" id="UP000199258"/>
    </source>
</evidence>
<dbReference type="SUPFAM" id="SSF51905">
    <property type="entry name" value="FAD/NAD(P)-binding domain"/>
    <property type="match status" value="2"/>
</dbReference>
<keyword evidence="6" id="KW-0479">Metal-binding</keyword>
<evidence type="ECO:0000259" key="10">
    <source>
        <dbReference type="Pfam" id="PF04324"/>
    </source>
</evidence>
<keyword evidence="5" id="KW-0349">Heme</keyword>
<dbReference type="PRINTS" id="PR00368">
    <property type="entry name" value="FADPNR"/>
</dbReference>
<dbReference type="GO" id="GO:0046872">
    <property type="term" value="F:metal ion binding"/>
    <property type="evidence" value="ECO:0007669"/>
    <property type="project" value="UniProtKB-KW"/>
</dbReference>